<dbReference type="FunFam" id="3.80.10.10:FF:000129">
    <property type="entry name" value="Leucine-rich repeat receptor-like kinase"/>
    <property type="match status" value="1"/>
</dbReference>
<feature type="chain" id="PRO_5019467747" description="Leucine-rich repeat-containing N-terminal plant-type domain-containing protein" evidence="6">
    <location>
        <begin position="25"/>
        <end position="244"/>
    </location>
</feature>
<name>A0A433QZ87_9FUNG</name>
<evidence type="ECO:0000256" key="3">
    <source>
        <dbReference type="ARBA" id="ARBA00022737"/>
    </source>
</evidence>
<dbReference type="SUPFAM" id="SSF52058">
    <property type="entry name" value="L domain-like"/>
    <property type="match status" value="1"/>
</dbReference>
<keyword evidence="3" id="KW-0677">Repeat</keyword>
<reference evidence="7 8" key="1">
    <citation type="journal article" date="2018" name="New Phytol.">
        <title>Phylogenomics of Endogonaceae and evolution of mycorrhizas within Mucoromycota.</title>
        <authorList>
            <person name="Chang Y."/>
            <person name="Desiro A."/>
            <person name="Na H."/>
            <person name="Sandor L."/>
            <person name="Lipzen A."/>
            <person name="Clum A."/>
            <person name="Barry K."/>
            <person name="Grigoriev I.V."/>
            <person name="Martin F.M."/>
            <person name="Stajich J.E."/>
            <person name="Smith M.E."/>
            <person name="Bonito G."/>
            <person name="Spatafora J.W."/>
        </authorList>
    </citation>
    <scope>NUCLEOTIDE SEQUENCE [LARGE SCALE GENOMIC DNA]</scope>
    <source>
        <strain evidence="7 8">AD002</strain>
    </source>
</reference>
<evidence type="ECO:0000256" key="6">
    <source>
        <dbReference type="SAM" id="SignalP"/>
    </source>
</evidence>
<evidence type="ECO:0000256" key="1">
    <source>
        <dbReference type="ARBA" id="ARBA00004370"/>
    </source>
</evidence>
<dbReference type="InterPro" id="IPR052595">
    <property type="entry name" value="LRRC69/RLP"/>
</dbReference>
<gene>
    <name evidence="7" type="ORF">BC938DRAFT_475878</name>
</gene>
<evidence type="ECO:0000256" key="4">
    <source>
        <dbReference type="ARBA" id="ARBA00022989"/>
    </source>
</evidence>
<dbReference type="EMBL" id="RBNJ01000220">
    <property type="protein sequence ID" value="RUS35092.1"/>
    <property type="molecule type" value="Genomic_DNA"/>
</dbReference>
<dbReference type="InterPro" id="IPR001611">
    <property type="entry name" value="Leu-rich_rpt"/>
</dbReference>
<evidence type="ECO:0000256" key="5">
    <source>
        <dbReference type="ARBA" id="ARBA00023136"/>
    </source>
</evidence>
<sequence length="244" mass="25599">MKFTHTSALWALIASALVVNNVNAQGISSGDTSTPTLVPIVSVTPTPAPIDSGTPTPAPIDSVTSVIPTSALPPSPTTTASVPDISNVPGLPPNATLNQVQQRALQSSCNTLQQLWTQMNGSSWLVYNGWDSTNANSTMSCCSWVKVTCNIVGVVTHLDLAGNNLQGNISSILSQLPGLIRLDMSQNNLAGTIPDNLAGLINLQVINFEYNNLSGPLPGSLGALPSLQKLYVIDSEELFALRLL</sequence>
<comment type="subcellular location">
    <subcellularLocation>
        <location evidence="1">Membrane</location>
    </subcellularLocation>
</comment>
<dbReference type="AlphaFoldDB" id="A0A433QZ87"/>
<comment type="caution">
    <text evidence="7">The sequence shown here is derived from an EMBL/GenBank/DDBJ whole genome shotgun (WGS) entry which is preliminary data.</text>
</comment>
<keyword evidence="2" id="KW-0812">Transmembrane</keyword>
<keyword evidence="4" id="KW-1133">Transmembrane helix</keyword>
<dbReference type="Gene3D" id="3.80.10.10">
    <property type="entry name" value="Ribonuclease Inhibitor"/>
    <property type="match status" value="1"/>
</dbReference>
<dbReference type="PANTHER" id="PTHR48057:SF29">
    <property type="entry name" value="OS02G0609900 PROTEIN"/>
    <property type="match status" value="1"/>
</dbReference>
<dbReference type="PANTHER" id="PTHR48057">
    <property type="entry name" value="LEUCINE-RICH REPEAT SERINE/THREONINE-PROTEIN KINASE 1"/>
    <property type="match status" value="1"/>
</dbReference>
<dbReference type="Pfam" id="PF00560">
    <property type="entry name" value="LRR_1"/>
    <property type="match status" value="3"/>
</dbReference>
<proteinExistence type="predicted"/>
<dbReference type="InterPro" id="IPR032675">
    <property type="entry name" value="LRR_dom_sf"/>
</dbReference>
<evidence type="ECO:0008006" key="9">
    <source>
        <dbReference type="Google" id="ProtNLM"/>
    </source>
</evidence>
<organism evidence="7 8">
    <name type="scientific">Jimgerdemannia flammicorona</name>
    <dbReference type="NCBI Taxonomy" id="994334"/>
    <lineage>
        <taxon>Eukaryota</taxon>
        <taxon>Fungi</taxon>
        <taxon>Fungi incertae sedis</taxon>
        <taxon>Mucoromycota</taxon>
        <taxon>Mucoromycotina</taxon>
        <taxon>Endogonomycetes</taxon>
        <taxon>Endogonales</taxon>
        <taxon>Endogonaceae</taxon>
        <taxon>Jimgerdemannia</taxon>
    </lineage>
</organism>
<keyword evidence="8" id="KW-1185">Reference proteome</keyword>
<protein>
    <recommendedName>
        <fullName evidence="9">Leucine-rich repeat-containing N-terminal plant-type domain-containing protein</fullName>
    </recommendedName>
</protein>
<dbReference type="Proteomes" id="UP000274822">
    <property type="component" value="Unassembled WGS sequence"/>
</dbReference>
<keyword evidence="5" id="KW-0472">Membrane</keyword>
<dbReference type="GO" id="GO:0016020">
    <property type="term" value="C:membrane"/>
    <property type="evidence" value="ECO:0007669"/>
    <property type="project" value="UniProtKB-SubCell"/>
</dbReference>
<evidence type="ECO:0000256" key="2">
    <source>
        <dbReference type="ARBA" id="ARBA00022692"/>
    </source>
</evidence>
<evidence type="ECO:0000313" key="8">
    <source>
        <dbReference type="Proteomes" id="UP000274822"/>
    </source>
</evidence>
<accession>A0A433QZ87</accession>
<keyword evidence="6" id="KW-0732">Signal</keyword>
<feature type="signal peptide" evidence="6">
    <location>
        <begin position="1"/>
        <end position="24"/>
    </location>
</feature>
<evidence type="ECO:0000313" key="7">
    <source>
        <dbReference type="EMBL" id="RUS35092.1"/>
    </source>
</evidence>